<evidence type="ECO:0000256" key="6">
    <source>
        <dbReference type="SAM" id="MobiDB-lite"/>
    </source>
</evidence>
<dbReference type="InterPro" id="IPR012336">
    <property type="entry name" value="Thioredoxin-like_fold"/>
</dbReference>
<dbReference type="PANTHER" id="PTHR13887">
    <property type="entry name" value="GLUTATHIONE S-TRANSFERASE KAPPA"/>
    <property type="match status" value="1"/>
</dbReference>
<keyword evidence="7" id="KW-1133">Transmembrane helix</keyword>
<feature type="domain" description="Thioredoxin" evidence="8">
    <location>
        <begin position="48"/>
        <end position="249"/>
    </location>
</feature>
<dbReference type="SUPFAM" id="SSF52833">
    <property type="entry name" value="Thioredoxin-like"/>
    <property type="match status" value="1"/>
</dbReference>
<feature type="compositionally biased region" description="Gly residues" evidence="6">
    <location>
        <begin position="41"/>
        <end position="53"/>
    </location>
</feature>
<keyword evidence="7" id="KW-0472">Membrane</keyword>
<keyword evidence="10" id="KW-1185">Reference proteome</keyword>
<comment type="similarity">
    <text evidence="1">Belongs to the thioredoxin family. DsbA subfamily.</text>
</comment>
<sequence length="262" mass="27087">MPREKPAAQREPGALWPLLLSAAVVVVIAVGVAVRLTGGGEEAAGSSASGGAGAPDAAGTSDGLREMGESLARRDADDPTALGDPDAPVVLIAYSDFQCPFCAKWVENTQPELVDRYVEPGDLRIEWREFPYKGETSRTMAVGARAAAEQGAFWDYHEAVYAAHDDLEGTAPEAVGGELAAIAEDIGLDADTFAEDLERQDLADEVEADFAEGRGIGVTGTPAFLVNGKPVIGAQPLDVFTQTIDQALADAGGGADASDGEG</sequence>
<evidence type="ECO:0000313" key="9">
    <source>
        <dbReference type="EMBL" id="MDA2806849.1"/>
    </source>
</evidence>
<dbReference type="Pfam" id="PF13462">
    <property type="entry name" value="Thioredoxin_4"/>
    <property type="match status" value="1"/>
</dbReference>
<dbReference type="EMBL" id="JAQFWP010000042">
    <property type="protein sequence ID" value="MDA2806849.1"/>
    <property type="molecule type" value="Genomic_DNA"/>
</dbReference>
<dbReference type="InterPro" id="IPR013766">
    <property type="entry name" value="Thioredoxin_domain"/>
</dbReference>
<evidence type="ECO:0000256" key="2">
    <source>
        <dbReference type="ARBA" id="ARBA00022729"/>
    </source>
</evidence>
<keyword evidence="4" id="KW-1015">Disulfide bond</keyword>
<dbReference type="Gene3D" id="3.40.30.10">
    <property type="entry name" value="Glutaredoxin"/>
    <property type="match status" value="1"/>
</dbReference>
<evidence type="ECO:0000256" key="3">
    <source>
        <dbReference type="ARBA" id="ARBA00023002"/>
    </source>
</evidence>
<keyword evidence="3" id="KW-0560">Oxidoreductase</keyword>
<accession>A0ABT4TQ83</accession>
<keyword evidence="2" id="KW-0732">Signal</keyword>
<dbReference type="PROSITE" id="PS51352">
    <property type="entry name" value="THIOREDOXIN_2"/>
    <property type="match status" value="1"/>
</dbReference>
<dbReference type="PANTHER" id="PTHR13887:SF14">
    <property type="entry name" value="DISULFIDE BOND FORMATION PROTEIN D"/>
    <property type="match status" value="1"/>
</dbReference>
<dbReference type="InterPro" id="IPR036249">
    <property type="entry name" value="Thioredoxin-like_sf"/>
</dbReference>
<gene>
    <name evidence="9" type="ORF">O4U47_20245</name>
</gene>
<feature type="region of interest" description="Disordered" evidence="6">
    <location>
        <begin position="41"/>
        <end position="63"/>
    </location>
</feature>
<dbReference type="RefSeq" id="WP_270679484.1">
    <property type="nucleotide sequence ID" value="NZ_JAQFWP010000042.1"/>
</dbReference>
<protein>
    <submittedName>
        <fullName evidence="9">Thioredoxin domain-containing protein</fullName>
    </submittedName>
</protein>
<evidence type="ECO:0000256" key="5">
    <source>
        <dbReference type="ARBA" id="ARBA00023284"/>
    </source>
</evidence>
<name>A0ABT4TQ83_9ACTN</name>
<feature type="transmembrane region" description="Helical" evidence="7">
    <location>
        <begin position="14"/>
        <end position="34"/>
    </location>
</feature>
<evidence type="ECO:0000259" key="8">
    <source>
        <dbReference type="PROSITE" id="PS51352"/>
    </source>
</evidence>
<evidence type="ECO:0000256" key="1">
    <source>
        <dbReference type="ARBA" id="ARBA00005791"/>
    </source>
</evidence>
<keyword evidence="7" id="KW-0812">Transmembrane</keyword>
<dbReference type="Proteomes" id="UP001165685">
    <property type="component" value="Unassembled WGS sequence"/>
</dbReference>
<evidence type="ECO:0000256" key="7">
    <source>
        <dbReference type="SAM" id="Phobius"/>
    </source>
</evidence>
<evidence type="ECO:0000313" key="10">
    <source>
        <dbReference type="Proteomes" id="UP001165685"/>
    </source>
</evidence>
<organism evidence="9 10">
    <name type="scientific">Nocardiopsis suaedae</name>
    <dbReference type="NCBI Taxonomy" id="3018444"/>
    <lineage>
        <taxon>Bacteria</taxon>
        <taxon>Bacillati</taxon>
        <taxon>Actinomycetota</taxon>
        <taxon>Actinomycetes</taxon>
        <taxon>Streptosporangiales</taxon>
        <taxon>Nocardiopsidaceae</taxon>
        <taxon>Nocardiopsis</taxon>
    </lineage>
</organism>
<proteinExistence type="inferred from homology"/>
<comment type="caution">
    <text evidence="9">The sequence shown here is derived from an EMBL/GenBank/DDBJ whole genome shotgun (WGS) entry which is preliminary data.</text>
</comment>
<keyword evidence="5" id="KW-0676">Redox-active center</keyword>
<evidence type="ECO:0000256" key="4">
    <source>
        <dbReference type="ARBA" id="ARBA00023157"/>
    </source>
</evidence>
<reference evidence="9" key="1">
    <citation type="submission" date="2023-01" db="EMBL/GenBank/DDBJ databases">
        <title>Draft genome sequence of Nocardiopsis sp. LSu2-4 isolated from halophytes.</title>
        <authorList>
            <person name="Duangmal K."/>
            <person name="Chantavorakit T."/>
        </authorList>
    </citation>
    <scope>NUCLEOTIDE SEQUENCE</scope>
    <source>
        <strain evidence="9">LSu2-4</strain>
    </source>
</reference>